<dbReference type="GO" id="GO:0051301">
    <property type="term" value="P:cell division"/>
    <property type="evidence" value="ECO:0007669"/>
    <property type="project" value="UniProtKB-KW"/>
</dbReference>
<keyword evidence="5" id="KW-0472">Membrane</keyword>
<evidence type="ECO:0000256" key="9">
    <source>
        <dbReference type="SAM" id="MobiDB-lite"/>
    </source>
</evidence>
<evidence type="ECO:0000256" key="7">
    <source>
        <dbReference type="ARBA" id="ARBA00024211"/>
    </source>
</evidence>
<reference evidence="11" key="1">
    <citation type="submission" date="2023-05" db="EMBL/GenBank/DDBJ databases">
        <authorList>
            <person name="Huff M."/>
        </authorList>
    </citation>
    <scope>NUCLEOTIDE SEQUENCE</scope>
</reference>
<comment type="similarity">
    <text evidence="7">Belongs to the SOSEKI family.</text>
</comment>
<feature type="domain" description="SOSEKI DIX-like" evidence="10">
    <location>
        <begin position="14"/>
        <end position="101"/>
    </location>
</feature>
<feature type="compositionally biased region" description="Polar residues" evidence="9">
    <location>
        <begin position="134"/>
        <end position="148"/>
    </location>
</feature>
<dbReference type="GO" id="GO:2000067">
    <property type="term" value="P:regulation of root morphogenesis"/>
    <property type="evidence" value="ECO:0007669"/>
    <property type="project" value="UniProtKB-ARBA"/>
</dbReference>
<feature type="compositionally biased region" description="Polar residues" evidence="9">
    <location>
        <begin position="157"/>
        <end position="169"/>
    </location>
</feature>
<dbReference type="GO" id="GO:0051258">
    <property type="term" value="P:protein polymerization"/>
    <property type="evidence" value="ECO:0007669"/>
    <property type="project" value="UniProtKB-ARBA"/>
</dbReference>
<feature type="compositionally biased region" description="Polar residues" evidence="9">
    <location>
        <begin position="207"/>
        <end position="218"/>
    </location>
</feature>
<keyword evidence="4" id="KW-0132">Cell division</keyword>
<dbReference type="GO" id="GO:0005886">
    <property type="term" value="C:plasma membrane"/>
    <property type="evidence" value="ECO:0007669"/>
    <property type="project" value="UniProtKB-SubCell"/>
</dbReference>
<dbReference type="GO" id="GO:0051302">
    <property type="term" value="P:regulation of cell division"/>
    <property type="evidence" value="ECO:0007669"/>
    <property type="project" value="UniProtKB-ARBA"/>
</dbReference>
<name>A0AAD2DUA9_9LAMI</name>
<evidence type="ECO:0000256" key="8">
    <source>
        <dbReference type="ARBA" id="ARBA00046534"/>
    </source>
</evidence>
<accession>A0AAD2DUA9</accession>
<dbReference type="Pfam" id="PF06136">
    <property type="entry name" value="SOK"/>
    <property type="match status" value="1"/>
</dbReference>
<keyword evidence="6" id="KW-0131">Cell cycle</keyword>
<dbReference type="GO" id="GO:0090708">
    <property type="term" value="P:specification of plant organ axis polarity"/>
    <property type="evidence" value="ECO:0007669"/>
    <property type="project" value="UniProtKB-ARBA"/>
</dbReference>
<evidence type="ECO:0000256" key="3">
    <source>
        <dbReference type="ARBA" id="ARBA00022475"/>
    </source>
</evidence>
<feature type="region of interest" description="Disordered" evidence="9">
    <location>
        <begin position="395"/>
        <end position="416"/>
    </location>
</feature>
<dbReference type="EMBL" id="OU503042">
    <property type="protein sequence ID" value="CAI9764938.1"/>
    <property type="molecule type" value="Genomic_DNA"/>
</dbReference>
<gene>
    <name evidence="11" type="ORF">FPE_LOCUS12368</name>
</gene>
<proteinExistence type="inferred from homology"/>
<dbReference type="PANTHER" id="PTHR31083">
    <property type="entry name" value="UPSTREAM OF FLC PROTEIN (DUF966)"/>
    <property type="match status" value="1"/>
</dbReference>
<comment type="subcellular location">
    <subcellularLocation>
        <location evidence="1">Cell membrane</location>
        <topology evidence="1">Peripheral membrane protein</topology>
        <orientation evidence="1">Cytoplasmic side</orientation>
    </subcellularLocation>
</comment>
<evidence type="ECO:0000313" key="11">
    <source>
        <dbReference type="EMBL" id="CAI9764938.1"/>
    </source>
</evidence>
<evidence type="ECO:0000256" key="1">
    <source>
        <dbReference type="ARBA" id="ARBA00004413"/>
    </source>
</evidence>
<dbReference type="InterPro" id="IPR021182">
    <property type="entry name" value="SOK_magnoliopsida"/>
</dbReference>
<feature type="compositionally biased region" description="Polar residues" evidence="9">
    <location>
        <begin position="406"/>
        <end position="416"/>
    </location>
</feature>
<dbReference type="InterPro" id="IPR048351">
    <property type="entry name" value="SOK_DIX"/>
</dbReference>
<keyword evidence="2" id="KW-0217">Developmental protein</keyword>
<dbReference type="Proteomes" id="UP000834106">
    <property type="component" value="Chromosome 7"/>
</dbReference>
<protein>
    <recommendedName>
        <fullName evidence="10">SOSEKI DIX-like domain-containing protein</fullName>
    </recommendedName>
</protein>
<keyword evidence="12" id="KW-1185">Reference proteome</keyword>
<sequence length="416" mass="46435">MEAQRSTAEVRRLHIVYFLSRSGGGVEHPHLIRVHHLSKNGVRLRDVKRWLTELRGQDMPESFSWSYKRKYRTGYIWQDLLDDDLITPISDNEYVLKGSEISSPTLKFNKDHSYTQKEPLSPEEIKGHKPSCIQIHSETSTGVSTKTPSEIEEESPTFGSETSTLTDDSGNIERDLEKKSDTLKQVDMHGSTDQEQKLPYKEIRNENPPSSHLNSTPSSEDKKTTNRKVPMDKNSALTSPEASFTKNKSCSNGKSNLFKNLISCGAVDSNDSAVVKINRENKPFLNMCSSDQNNVLSAAICKRDKLGGSQTIFGTSWNQQQCNGRKSCDGVKDSRKQKTPSTAYKQIRGPNCSQCGKSFKPEKLHSHMNSCKGMKALAKGASDPLLTASIVQTTSQRLSSKESQNKDSVSGYYINT</sequence>
<feature type="region of interest" description="Disordered" evidence="9">
    <location>
        <begin position="106"/>
        <end position="249"/>
    </location>
</feature>
<evidence type="ECO:0000256" key="5">
    <source>
        <dbReference type="ARBA" id="ARBA00023136"/>
    </source>
</evidence>
<evidence type="ECO:0000256" key="6">
    <source>
        <dbReference type="ARBA" id="ARBA00023306"/>
    </source>
</evidence>
<evidence type="ECO:0000256" key="4">
    <source>
        <dbReference type="ARBA" id="ARBA00022618"/>
    </source>
</evidence>
<dbReference type="InterPro" id="IPR010369">
    <property type="entry name" value="SOK"/>
</dbReference>
<evidence type="ECO:0000256" key="2">
    <source>
        <dbReference type="ARBA" id="ARBA00022473"/>
    </source>
</evidence>
<organism evidence="11 12">
    <name type="scientific">Fraxinus pennsylvanica</name>
    <dbReference type="NCBI Taxonomy" id="56036"/>
    <lineage>
        <taxon>Eukaryota</taxon>
        <taxon>Viridiplantae</taxon>
        <taxon>Streptophyta</taxon>
        <taxon>Embryophyta</taxon>
        <taxon>Tracheophyta</taxon>
        <taxon>Spermatophyta</taxon>
        <taxon>Magnoliopsida</taxon>
        <taxon>eudicotyledons</taxon>
        <taxon>Gunneridae</taxon>
        <taxon>Pentapetalae</taxon>
        <taxon>asterids</taxon>
        <taxon>lamiids</taxon>
        <taxon>Lamiales</taxon>
        <taxon>Oleaceae</taxon>
        <taxon>Oleeae</taxon>
        <taxon>Fraxinus</taxon>
    </lineage>
</organism>
<keyword evidence="3" id="KW-1003">Cell membrane</keyword>
<feature type="compositionally biased region" description="Polar residues" evidence="9">
    <location>
        <begin position="235"/>
        <end position="249"/>
    </location>
</feature>
<dbReference type="PANTHER" id="PTHR31083:SF5">
    <property type="entry name" value="PROTEIN SOSEKI 1"/>
    <property type="match status" value="1"/>
</dbReference>
<feature type="compositionally biased region" description="Basic and acidic residues" evidence="9">
    <location>
        <begin position="171"/>
        <end position="205"/>
    </location>
</feature>
<evidence type="ECO:0000259" key="10">
    <source>
        <dbReference type="Pfam" id="PF06136"/>
    </source>
</evidence>
<comment type="subunit">
    <text evidence="8">Homodimer. Forms long polymer filaments with other SOKs proteins polymers (e.g. SOK1, SOK2, SOK3 and SOK4) crucial for polar localization and biological activity. Binds to ANGUSTIFOLIA (AN).</text>
</comment>
<dbReference type="AlphaFoldDB" id="A0AAD2DUA9"/>
<dbReference type="PIRSF" id="PIRSF031043">
    <property type="entry name" value="UCP031043"/>
    <property type="match status" value="1"/>
</dbReference>
<evidence type="ECO:0000313" key="12">
    <source>
        <dbReference type="Proteomes" id="UP000834106"/>
    </source>
</evidence>